<dbReference type="PANTHER" id="PTHR15644:SF2">
    <property type="entry name" value="OSTEOPETROSIS-ASSOCIATED TRANSMEMBRANE PROTEIN 1"/>
    <property type="match status" value="1"/>
</dbReference>
<dbReference type="PANTHER" id="PTHR15644">
    <property type="entry name" value="OSTEOPETROSIS ASSOCIATED TRANSMEMBRANE PROTEIN 1"/>
    <property type="match status" value="1"/>
</dbReference>
<evidence type="ECO:0000256" key="1">
    <source>
        <dbReference type="SAM" id="MobiDB-lite"/>
    </source>
</evidence>
<proteinExistence type="predicted"/>
<dbReference type="OrthoDB" id="8021850at2759"/>
<evidence type="ECO:0000313" key="4">
    <source>
        <dbReference type="EMBL" id="JAI49818.1"/>
    </source>
</evidence>
<feature type="region of interest" description="Disordered" evidence="1">
    <location>
        <begin position="248"/>
        <end position="272"/>
    </location>
</feature>
<keyword evidence="2 4" id="KW-0812">Transmembrane</keyword>
<feature type="signal peptide" evidence="3">
    <location>
        <begin position="1"/>
        <end position="22"/>
    </location>
</feature>
<dbReference type="EMBL" id="GDHF01002496">
    <property type="protein sequence ID" value="JAI49818.1"/>
    <property type="molecule type" value="Transcribed_RNA"/>
</dbReference>
<keyword evidence="3" id="KW-0732">Signal</keyword>
<sequence length="272" mass="31060">MYSPSVSAIIVLFLTDISRGLAENICQKYLRELAKKQSDFVQCSTLHSVPVSLCVGCEEPFTEMHVAYMTLRQEQNCTDKFFDKDRINIVSTTQSILVGIWRKAYCDDCFTSNNSYVFDLKRTAFDDCITNNKNRECASCISQYLDLNEFYLGLDKNNKGQVCYDMQDSMNRTREEWSKDLGCCHREFNILLFAVVSCIVGTLPLIFYGTLYAITKRQERNHSIIEDNPAQNMFFDFIDTYQNGTSTSNNASSSIPNLLSTTTEATRPHVPL</sequence>
<keyword evidence="2" id="KW-1133">Transmembrane helix</keyword>
<accession>A0A0K8WF81</accession>
<feature type="compositionally biased region" description="Polar residues" evidence="1">
    <location>
        <begin position="255"/>
        <end position="265"/>
    </location>
</feature>
<keyword evidence="2" id="KW-0472">Membrane</keyword>
<organism evidence="4">
    <name type="scientific">Bactrocera latifrons</name>
    <name type="common">Malaysian fruit fly</name>
    <name type="synonym">Chaetodacus latifrons</name>
    <dbReference type="NCBI Taxonomy" id="174628"/>
    <lineage>
        <taxon>Eukaryota</taxon>
        <taxon>Metazoa</taxon>
        <taxon>Ecdysozoa</taxon>
        <taxon>Arthropoda</taxon>
        <taxon>Hexapoda</taxon>
        <taxon>Insecta</taxon>
        <taxon>Pterygota</taxon>
        <taxon>Neoptera</taxon>
        <taxon>Endopterygota</taxon>
        <taxon>Diptera</taxon>
        <taxon>Brachycera</taxon>
        <taxon>Muscomorpha</taxon>
        <taxon>Tephritoidea</taxon>
        <taxon>Tephritidae</taxon>
        <taxon>Bactrocera</taxon>
        <taxon>Bactrocera</taxon>
    </lineage>
</organism>
<dbReference type="GO" id="GO:0005829">
    <property type="term" value="C:cytosol"/>
    <property type="evidence" value="ECO:0007669"/>
    <property type="project" value="TreeGrafter"/>
</dbReference>
<evidence type="ECO:0000256" key="2">
    <source>
        <dbReference type="SAM" id="Phobius"/>
    </source>
</evidence>
<reference evidence="4" key="1">
    <citation type="submission" date="2015-06" db="EMBL/GenBank/DDBJ databases">
        <authorList>
            <person name="Hoefler B.C."/>
            <person name="Straight P.D."/>
        </authorList>
    </citation>
    <scope>NUCLEOTIDE SEQUENCE</scope>
</reference>
<protein>
    <submittedName>
        <fullName evidence="4">Osteopetrosis-associated transmembrane protein 1</fullName>
    </submittedName>
</protein>
<evidence type="ECO:0000256" key="3">
    <source>
        <dbReference type="SAM" id="SignalP"/>
    </source>
</evidence>
<dbReference type="AlphaFoldDB" id="A0A0K8WF81"/>
<feature type="transmembrane region" description="Helical" evidence="2">
    <location>
        <begin position="190"/>
        <end position="214"/>
    </location>
</feature>
<dbReference type="Pfam" id="PF09777">
    <property type="entry name" value="OSTMP1"/>
    <property type="match status" value="1"/>
</dbReference>
<gene>
    <name evidence="4" type="primary">OSTM1_3</name>
    <name evidence="4" type="ORF">c1_g1_i1</name>
</gene>
<feature type="chain" id="PRO_5005522943" evidence="3">
    <location>
        <begin position="23"/>
        <end position="272"/>
    </location>
</feature>
<dbReference type="InterPro" id="IPR019172">
    <property type="entry name" value="Osteopetrosis-assoc_TM_1"/>
</dbReference>
<name>A0A0K8WF81_BACLA</name>